<evidence type="ECO:0000313" key="2">
    <source>
        <dbReference type="EMBL" id="OGM93634.1"/>
    </source>
</evidence>
<dbReference type="EMBL" id="MGIV01000023">
    <property type="protein sequence ID" value="OGM93634.1"/>
    <property type="molecule type" value="Genomic_DNA"/>
</dbReference>
<name>A0A1F8DYJ1_9BACT</name>
<dbReference type="AlphaFoldDB" id="A0A1F8DYJ1"/>
<sequence length="99" mass="11501">MRHYLQRIRRSDQKTKQKWLIGLTGASALIIIFAWVLYMQAFVFTRSDDTVKEDMRIAFWPVLKNGLSITGSSVRHAFDDILSEMPEVGRRTTTIENPE</sequence>
<evidence type="ECO:0000313" key="3">
    <source>
        <dbReference type="Proteomes" id="UP000179057"/>
    </source>
</evidence>
<organism evidence="2 3">
    <name type="scientific">Candidatus Wolfebacteria bacterium RIFOXYD1_FULL_48_65</name>
    <dbReference type="NCBI Taxonomy" id="1802561"/>
    <lineage>
        <taxon>Bacteria</taxon>
        <taxon>Candidatus Wolfeibacteriota</taxon>
    </lineage>
</organism>
<reference evidence="2 3" key="1">
    <citation type="journal article" date="2016" name="Nat. Commun.">
        <title>Thousands of microbial genomes shed light on interconnected biogeochemical processes in an aquifer system.</title>
        <authorList>
            <person name="Anantharaman K."/>
            <person name="Brown C.T."/>
            <person name="Hug L.A."/>
            <person name="Sharon I."/>
            <person name="Castelle C.J."/>
            <person name="Probst A.J."/>
            <person name="Thomas B.C."/>
            <person name="Singh A."/>
            <person name="Wilkins M.J."/>
            <person name="Karaoz U."/>
            <person name="Brodie E.L."/>
            <person name="Williams K.H."/>
            <person name="Hubbard S.S."/>
            <person name="Banfield J.F."/>
        </authorList>
    </citation>
    <scope>NUCLEOTIDE SEQUENCE [LARGE SCALE GENOMIC DNA]</scope>
</reference>
<gene>
    <name evidence="2" type="ORF">A2610_00070</name>
</gene>
<comment type="caution">
    <text evidence="2">The sequence shown here is derived from an EMBL/GenBank/DDBJ whole genome shotgun (WGS) entry which is preliminary data.</text>
</comment>
<keyword evidence="1" id="KW-1133">Transmembrane helix</keyword>
<accession>A0A1F8DYJ1</accession>
<dbReference type="Proteomes" id="UP000179057">
    <property type="component" value="Unassembled WGS sequence"/>
</dbReference>
<keyword evidence="1" id="KW-0472">Membrane</keyword>
<feature type="transmembrane region" description="Helical" evidence="1">
    <location>
        <begin position="20"/>
        <end position="38"/>
    </location>
</feature>
<protein>
    <submittedName>
        <fullName evidence="2">Uncharacterized protein</fullName>
    </submittedName>
</protein>
<keyword evidence="1" id="KW-0812">Transmembrane</keyword>
<proteinExistence type="predicted"/>
<evidence type="ECO:0000256" key="1">
    <source>
        <dbReference type="SAM" id="Phobius"/>
    </source>
</evidence>